<name>X1E006_9ZZZZ</name>
<evidence type="ECO:0000313" key="2">
    <source>
        <dbReference type="EMBL" id="GAH10494.1"/>
    </source>
</evidence>
<feature type="non-terminal residue" evidence="2">
    <location>
        <position position="37"/>
    </location>
</feature>
<comment type="caution">
    <text evidence="2">The sequence shown here is derived from an EMBL/GenBank/DDBJ whole genome shotgun (WGS) entry which is preliminary data.</text>
</comment>
<dbReference type="Gene3D" id="3.30.465.10">
    <property type="match status" value="1"/>
</dbReference>
<dbReference type="SUPFAM" id="SSF56176">
    <property type="entry name" value="FAD-binding/transporter-associated domain-like"/>
    <property type="match status" value="1"/>
</dbReference>
<organism evidence="2">
    <name type="scientific">marine sediment metagenome</name>
    <dbReference type="NCBI Taxonomy" id="412755"/>
    <lineage>
        <taxon>unclassified sequences</taxon>
        <taxon>metagenomes</taxon>
        <taxon>ecological metagenomes</taxon>
    </lineage>
</organism>
<dbReference type="AlphaFoldDB" id="X1E006"/>
<accession>X1E006</accession>
<gene>
    <name evidence="2" type="ORF">S01H4_62977</name>
</gene>
<proteinExistence type="predicted"/>
<feature type="domain" description="FAD linked oxidase N-terminal" evidence="1">
    <location>
        <begin position="1"/>
        <end position="37"/>
    </location>
</feature>
<dbReference type="EMBL" id="BART01037733">
    <property type="protein sequence ID" value="GAH10494.1"/>
    <property type="molecule type" value="Genomic_DNA"/>
</dbReference>
<protein>
    <recommendedName>
        <fullName evidence="1">FAD linked oxidase N-terminal domain-containing protein</fullName>
    </recommendedName>
</protein>
<dbReference type="InterPro" id="IPR036318">
    <property type="entry name" value="FAD-bd_PCMH-like_sf"/>
</dbReference>
<reference evidence="2" key="1">
    <citation type="journal article" date="2014" name="Front. Microbiol.">
        <title>High frequency of phylogenetically diverse reductive dehalogenase-homologous genes in deep subseafloor sedimentary metagenomes.</title>
        <authorList>
            <person name="Kawai M."/>
            <person name="Futagami T."/>
            <person name="Toyoda A."/>
            <person name="Takaki Y."/>
            <person name="Nishi S."/>
            <person name="Hori S."/>
            <person name="Arai W."/>
            <person name="Tsubouchi T."/>
            <person name="Morono Y."/>
            <person name="Uchiyama I."/>
            <person name="Ito T."/>
            <person name="Fujiyama A."/>
            <person name="Inagaki F."/>
            <person name="Takami H."/>
        </authorList>
    </citation>
    <scope>NUCLEOTIDE SEQUENCE</scope>
    <source>
        <strain evidence="2">Expedition CK06-06</strain>
    </source>
</reference>
<dbReference type="Pfam" id="PF01565">
    <property type="entry name" value="FAD_binding_4"/>
    <property type="match status" value="1"/>
</dbReference>
<dbReference type="InterPro" id="IPR016169">
    <property type="entry name" value="FAD-bd_PCMH_sub2"/>
</dbReference>
<dbReference type="GO" id="GO:0050660">
    <property type="term" value="F:flavin adenine dinucleotide binding"/>
    <property type="evidence" value="ECO:0007669"/>
    <property type="project" value="InterPro"/>
</dbReference>
<evidence type="ECO:0000259" key="1">
    <source>
        <dbReference type="Pfam" id="PF01565"/>
    </source>
</evidence>
<dbReference type="InterPro" id="IPR006094">
    <property type="entry name" value="Oxid_FAD_bind_N"/>
</dbReference>
<sequence length="37" mass="4269">MKRMDNIIKLDEENLVVTVEAGISWSKLNEYLAQFGL</sequence>